<dbReference type="OrthoDB" id="9802039at2"/>
<name>A0A2U1TY43_9GAMM</name>
<comment type="caution">
    <text evidence="2">The sequence shown here is derived from an EMBL/GenBank/DDBJ whole genome shotgun (WGS) entry which is preliminary data.</text>
</comment>
<evidence type="ECO:0000259" key="1">
    <source>
        <dbReference type="Pfam" id="PF09278"/>
    </source>
</evidence>
<protein>
    <submittedName>
        <fullName evidence="2">MerR family transcriptional regulator</fullName>
    </submittedName>
</protein>
<evidence type="ECO:0000313" key="2">
    <source>
        <dbReference type="EMBL" id="PWC14310.1"/>
    </source>
</evidence>
<evidence type="ECO:0000313" key="3">
    <source>
        <dbReference type="Proteomes" id="UP000245138"/>
    </source>
</evidence>
<dbReference type="InterPro" id="IPR009061">
    <property type="entry name" value="DNA-bd_dom_put_sf"/>
</dbReference>
<dbReference type="InterPro" id="IPR015358">
    <property type="entry name" value="Tscrpt_reg_MerR_DNA-bd"/>
</dbReference>
<organism evidence="2 3">
    <name type="scientific">Brenneria roseae subsp. americana</name>
    <dbReference type="NCBI Taxonomy" id="1508507"/>
    <lineage>
        <taxon>Bacteria</taxon>
        <taxon>Pseudomonadati</taxon>
        <taxon>Pseudomonadota</taxon>
        <taxon>Gammaproteobacteria</taxon>
        <taxon>Enterobacterales</taxon>
        <taxon>Pectobacteriaceae</taxon>
        <taxon>Brenneria</taxon>
    </lineage>
</organism>
<keyword evidence="3" id="KW-1185">Reference proteome</keyword>
<dbReference type="Proteomes" id="UP000245138">
    <property type="component" value="Unassembled WGS sequence"/>
</dbReference>
<sequence>MPIGRHGLRRQYPANVLQQLALIALGKRAGFSLTEIAGMFDLEGKPIPDRDRLAAKAREIDKTIQRLTAVRDGLQHAADCPHANHLECPSLQKMLKAATHQPSDTCSDG</sequence>
<reference evidence="2 3" key="1">
    <citation type="submission" date="2018-04" db="EMBL/GenBank/DDBJ databases">
        <title>Brenneria corticis sp.nov.</title>
        <authorList>
            <person name="Li Y."/>
        </authorList>
    </citation>
    <scope>NUCLEOTIDE SEQUENCE [LARGE SCALE GENOMIC DNA]</scope>
    <source>
        <strain evidence="2 3">LMG 27715</strain>
    </source>
</reference>
<dbReference type="SUPFAM" id="SSF46955">
    <property type="entry name" value="Putative DNA-binding domain"/>
    <property type="match status" value="1"/>
</dbReference>
<accession>A0A2U1TY43</accession>
<dbReference type="Gene3D" id="1.10.1660.10">
    <property type="match status" value="1"/>
</dbReference>
<dbReference type="AlphaFoldDB" id="A0A2U1TY43"/>
<feature type="domain" description="Transcription regulator MerR DNA binding" evidence="1">
    <location>
        <begin position="17"/>
        <end position="76"/>
    </location>
</feature>
<dbReference type="EMBL" id="QDKJ01000003">
    <property type="protein sequence ID" value="PWC14310.1"/>
    <property type="molecule type" value="Genomic_DNA"/>
</dbReference>
<dbReference type="Pfam" id="PF09278">
    <property type="entry name" value="MerR-DNA-bind"/>
    <property type="match status" value="1"/>
</dbReference>
<proteinExistence type="predicted"/>
<gene>
    <name evidence="2" type="ORF">B4923_05225</name>
</gene>